<feature type="region of interest" description="Disordered" evidence="1">
    <location>
        <begin position="1"/>
        <end position="29"/>
    </location>
</feature>
<evidence type="ECO:0000256" key="1">
    <source>
        <dbReference type="SAM" id="MobiDB-lite"/>
    </source>
</evidence>
<sequence length="108" mass="11339">MSQPPGRGETPKAAADVPQASAETANSRSKRALVACLETAKVEHTILARKPGLENYSNNPDSSRGLGSSLRLSLALDLPLLALHLPKDVGGQKKTPKRTTASPPECSL</sequence>
<evidence type="ECO:0000313" key="2">
    <source>
        <dbReference type="EMBL" id="WAQ88182.1"/>
    </source>
</evidence>
<organism evidence="2 3">
    <name type="scientific">Puccinia triticina</name>
    <dbReference type="NCBI Taxonomy" id="208348"/>
    <lineage>
        <taxon>Eukaryota</taxon>
        <taxon>Fungi</taxon>
        <taxon>Dikarya</taxon>
        <taxon>Basidiomycota</taxon>
        <taxon>Pucciniomycotina</taxon>
        <taxon>Pucciniomycetes</taxon>
        <taxon>Pucciniales</taxon>
        <taxon>Pucciniaceae</taxon>
        <taxon>Puccinia</taxon>
    </lineage>
</organism>
<accession>A0ABY7CZQ1</accession>
<evidence type="ECO:0000313" key="3">
    <source>
        <dbReference type="Proteomes" id="UP001164743"/>
    </source>
</evidence>
<dbReference type="RefSeq" id="XP_053023737.1">
    <property type="nucleotide sequence ID" value="XM_053172503.1"/>
</dbReference>
<name>A0ABY7CZQ1_9BASI</name>
<feature type="region of interest" description="Disordered" evidence="1">
    <location>
        <begin position="49"/>
        <end position="68"/>
    </location>
</feature>
<dbReference type="EMBL" id="CP110429">
    <property type="protein sequence ID" value="WAQ88182.1"/>
    <property type="molecule type" value="Genomic_DNA"/>
</dbReference>
<gene>
    <name evidence="2" type="ORF">PtA15_9A307</name>
</gene>
<dbReference type="Proteomes" id="UP001164743">
    <property type="component" value="Chromosome 9A"/>
</dbReference>
<proteinExistence type="predicted"/>
<dbReference type="GeneID" id="77813398"/>
<reference evidence="2" key="1">
    <citation type="submission" date="2022-10" db="EMBL/GenBank/DDBJ databases">
        <title>Puccinia triticina Genome sequencing and assembly.</title>
        <authorList>
            <person name="Li C."/>
        </authorList>
    </citation>
    <scope>NUCLEOTIDE SEQUENCE</scope>
    <source>
        <strain evidence="2">Pt15</strain>
    </source>
</reference>
<protein>
    <submittedName>
        <fullName evidence="2">Uncharacterized protein</fullName>
    </submittedName>
</protein>
<feature type="region of interest" description="Disordered" evidence="1">
    <location>
        <begin position="85"/>
        <end position="108"/>
    </location>
</feature>
<keyword evidence="3" id="KW-1185">Reference proteome</keyword>